<dbReference type="SUPFAM" id="SSF75005">
    <property type="entry name" value="Arabinanase/levansucrase/invertase"/>
    <property type="match status" value="1"/>
</dbReference>
<evidence type="ECO:0000313" key="1">
    <source>
        <dbReference type="EMBL" id="KKW29910.1"/>
    </source>
</evidence>
<sequence>MFAVLQFMNNDAQTASNSTNATVPVNNIARTNRNNNGPWASNLYLTSGTSLDALSEAQLFVESAGVPSIAQTDDGSLIAAFQWFPEDNQEAFDKIATSTSQDGGLTWSDPVSITVENYPEVNQRPFDPTIVNAGDGTLRLYFSSSPGKTTRSIHSATSTDGIAFVYEGENLSESGTELYDSAVINLNETWHMITPWAPDLGAYHGTSSDGLLFTMQEKITDEASLNWTGNLTVVDDLAYFFGTGISSNGFQPWYRTTSDMMSWSEPIELDIDRGSDPAALYVPDQGWIIIYVAPAT</sequence>
<comment type="caution">
    <text evidence="1">The sequence shown here is derived from an EMBL/GenBank/DDBJ whole genome shotgun (WGS) entry which is preliminary data.</text>
</comment>
<protein>
    <recommendedName>
        <fullName evidence="3">Exo-alpha-sialidase</fullName>
    </recommendedName>
</protein>
<organism evidence="1 2">
    <name type="scientific">Candidatus Uhrbacteria bacterium GW2011_GWD2_52_7</name>
    <dbReference type="NCBI Taxonomy" id="1618989"/>
    <lineage>
        <taxon>Bacteria</taxon>
        <taxon>Candidatus Uhriibacteriota</taxon>
    </lineage>
</organism>
<dbReference type="InterPro" id="IPR023296">
    <property type="entry name" value="Glyco_hydro_beta-prop_sf"/>
</dbReference>
<dbReference type="EMBL" id="LCRD01000029">
    <property type="protein sequence ID" value="KKW29910.1"/>
    <property type="molecule type" value="Genomic_DNA"/>
</dbReference>
<reference evidence="1 2" key="1">
    <citation type="journal article" date="2015" name="Nature">
        <title>rRNA introns, odd ribosomes, and small enigmatic genomes across a large radiation of phyla.</title>
        <authorList>
            <person name="Brown C.T."/>
            <person name="Hug L.A."/>
            <person name="Thomas B.C."/>
            <person name="Sharon I."/>
            <person name="Castelle C.J."/>
            <person name="Singh A."/>
            <person name="Wilkins M.J."/>
            <person name="Williams K.H."/>
            <person name="Banfield J.F."/>
        </authorList>
    </citation>
    <scope>NUCLEOTIDE SEQUENCE [LARGE SCALE GENOMIC DNA]</scope>
</reference>
<dbReference type="AlphaFoldDB" id="A0A0G1XG71"/>
<evidence type="ECO:0000313" key="2">
    <source>
        <dbReference type="Proteomes" id="UP000034846"/>
    </source>
</evidence>
<proteinExistence type="predicted"/>
<evidence type="ECO:0008006" key="3">
    <source>
        <dbReference type="Google" id="ProtNLM"/>
    </source>
</evidence>
<dbReference type="Proteomes" id="UP000034846">
    <property type="component" value="Unassembled WGS sequence"/>
</dbReference>
<gene>
    <name evidence="1" type="ORF">UY72_C0029G0003</name>
</gene>
<dbReference type="CDD" id="cd15482">
    <property type="entry name" value="Sialidase_non-viral"/>
    <property type="match status" value="1"/>
</dbReference>
<accession>A0A0G1XG71</accession>
<dbReference type="Gene3D" id="2.120.10.10">
    <property type="match status" value="1"/>
</dbReference>
<name>A0A0G1XG71_9BACT</name>